<dbReference type="InterPro" id="IPR014730">
    <property type="entry name" value="ETF_a/b_N"/>
</dbReference>
<dbReference type="Proteomes" id="UP001138802">
    <property type="component" value="Unassembled WGS sequence"/>
</dbReference>
<dbReference type="SMART" id="SM00893">
    <property type="entry name" value="ETF"/>
    <property type="match status" value="1"/>
</dbReference>
<evidence type="ECO:0000259" key="7">
    <source>
        <dbReference type="SMART" id="SM00893"/>
    </source>
</evidence>
<dbReference type="InterPro" id="IPR018206">
    <property type="entry name" value="ETF_asu_C_CS"/>
</dbReference>
<keyword evidence="5" id="KW-0249">Electron transport</keyword>
<dbReference type="PROSITE" id="PS00696">
    <property type="entry name" value="ETF_ALPHA"/>
    <property type="match status" value="1"/>
</dbReference>
<dbReference type="CDD" id="cd01715">
    <property type="entry name" value="ETF_alpha"/>
    <property type="match status" value="1"/>
</dbReference>
<name>A0A9X0WKC3_9GAMM</name>
<dbReference type="PIRSF" id="PIRSF000089">
    <property type="entry name" value="Electra_flavoP_a"/>
    <property type="match status" value="1"/>
</dbReference>
<evidence type="ECO:0000256" key="3">
    <source>
        <dbReference type="ARBA" id="ARBA00022630"/>
    </source>
</evidence>
<feature type="domain" description="Electron transfer flavoprotein alpha/beta-subunit N-terminal" evidence="7">
    <location>
        <begin position="12"/>
        <end position="205"/>
    </location>
</feature>
<comment type="similarity">
    <text evidence="1">Belongs to the ETF alpha-subunit/FixB family.</text>
</comment>
<dbReference type="SUPFAM" id="SSF52467">
    <property type="entry name" value="DHS-like NAD/FAD-binding domain"/>
    <property type="match status" value="1"/>
</dbReference>
<reference evidence="8 9" key="1">
    <citation type="journal article" date="2020" name="Microorganisms">
        <title>Osmotic Adaptation and Compatible Solute Biosynthesis of Phototrophic Bacteria as Revealed from Genome Analyses.</title>
        <authorList>
            <person name="Imhoff J.F."/>
            <person name="Rahn T."/>
            <person name="Kunzel S."/>
            <person name="Keller A."/>
            <person name="Neulinger S.C."/>
        </authorList>
    </citation>
    <scope>NUCLEOTIDE SEQUENCE [LARGE SCALE GENOMIC DNA]</scope>
    <source>
        <strain evidence="8 9">DSM 21303</strain>
    </source>
</reference>
<dbReference type="Pfam" id="PF01012">
    <property type="entry name" value="ETF"/>
    <property type="match status" value="1"/>
</dbReference>
<dbReference type="InterPro" id="IPR001308">
    <property type="entry name" value="ETF_a/FixB"/>
</dbReference>
<dbReference type="PANTHER" id="PTHR43153">
    <property type="entry name" value="ELECTRON TRANSFER FLAVOPROTEIN ALPHA"/>
    <property type="match status" value="1"/>
</dbReference>
<dbReference type="InterPro" id="IPR033947">
    <property type="entry name" value="ETF_alpha_N"/>
</dbReference>
<dbReference type="Pfam" id="PF00766">
    <property type="entry name" value="ETF_alpha"/>
    <property type="match status" value="1"/>
</dbReference>
<feature type="binding site" evidence="6">
    <location>
        <begin position="267"/>
        <end position="271"/>
    </location>
    <ligand>
        <name>FAD</name>
        <dbReference type="ChEBI" id="CHEBI:57692"/>
    </ligand>
</feature>
<dbReference type="GO" id="GO:0033539">
    <property type="term" value="P:fatty acid beta-oxidation using acyl-CoA dehydrogenase"/>
    <property type="evidence" value="ECO:0007669"/>
    <property type="project" value="TreeGrafter"/>
</dbReference>
<feature type="binding site" evidence="6">
    <location>
        <begin position="284"/>
        <end position="291"/>
    </location>
    <ligand>
        <name>FAD</name>
        <dbReference type="ChEBI" id="CHEBI:57692"/>
    </ligand>
</feature>
<comment type="cofactor">
    <cofactor evidence="6">
        <name>FAD</name>
        <dbReference type="ChEBI" id="CHEBI:57692"/>
    </cofactor>
    <text evidence="6">Binds 1 FAD per dimer.</text>
</comment>
<dbReference type="InterPro" id="IPR014729">
    <property type="entry name" value="Rossmann-like_a/b/a_fold"/>
</dbReference>
<proteinExistence type="inferred from homology"/>
<keyword evidence="2" id="KW-0813">Transport</keyword>
<evidence type="ECO:0000313" key="8">
    <source>
        <dbReference type="EMBL" id="MBK1646050.1"/>
    </source>
</evidence>
<keyword evidence="3" id="KW-0285">Flavoprotein</keyword>
<comment type="caution">
    <text evidence="8">The sequence shown here is derived from an EMBL/GenBank/DDBJ whole genome shotgun (WGS) entry which is preliminary data.</text>
</comment>
<feature type="binding site" evidence="6">
    <location>
        <position position="305"/>
    </location>
    <ligand>
        <name>FAD</name>
        <dbReference type="ChEBI" id="CHEBI:57692"/>
    </ligand>
</feature>
<dbReference type="SUPFAM" id="SSF52402">
    <property type="entry name" value="Adenine nucleotide alpha hydrolases-like"/>
    <property type="match status" value="1"/>
</dbReference>
<dbReference type="InterPro" id="IPR014731">
    <property type="entry name" value="ETF_asu_C"/>
</dbReference>
<feature type="binding site" evidence="6">
    <location>
        <begin position="253"/>
        <end position="254"/>
    </location>
    <ligand>
        <name>FAD</name>
        <dbReference type="ChEBI" id="CHEBI:57692"/>
    </ligand>
</feature>
<gene>
    <name evidence="8" type="ORF">CKO25_15630</name>
</gene>
<keyword evidence="4 6" id="KW-0274">FAD</keyword>
<sequence>MTETPDLGAPRIWVLIEQDAGQVHPVSWELLGAARRLASELDGEATCVEAVLPGYGVRHLAAEAFRYGASRVYLLEDPVLALYRNLPYALGVSRLAQTYRPEILLIGATTLGRDLASTIATQLETGLTADCTELTIDPKLRILAATRPTFGGNLMATILCRKHRPQMATVRPRVLPLPEALPRGATGEILAVELDLREADLPVRRLRLIPGAERLNLEHAQVIVAGGRGLGGPDGLTLLRQLADLLGGIVAVTRPLVDAGWISADHQVGQTGKTVRPKLYIAAGISGAVQHRVGMGDANLILAINRDPEAPIFQIAHLGIVGDLHEVIPELIRQLQTLRAGDSP</sequence>
<feature type="binding site" evidence="6">
    <location>
        <position position="228"/>
    </location>
    <ligand>
        <name>FAD</name>
        <dbReference type="ChEBI" id="CHEBI:57692"/>
    </ligand>
</feature>
<evidence type="ECO:0000313" key="9">
    <source>
        <dbReference type="Proteomes" id="UP001138802"/>
    </source>
</evidence>
<evidence type="ECO:0000256" key="2">
    <source>
        <dbReference type="ARBA" id="ARBA00022448"/>
    </source>
</evidence>
<dbReference type="GO" id="GO:0009055">
    <property type="term" value="F:electron transfer activity"/>
    <property type="evidence" value="ECO:0007669"/>
    <property type="project" value="InterPro"/>
</dbReference>
<evidence type="ECO:0000256" key="5">
    <source>
        <dbReference type="ARBA" id="ARBA00022982"/>
    </source>
</evidence>
<keyword evidence="9" id="KW-1185">Reference proteome</keyword>
<dbReference type="AlphaFoldDB" id="A0A9X0WKC3"/>
<organism evidence="8 9">
    <name type="scientific">Thiocapsa imhoffii</name>
    <dbReference type="NCBI Taxonomy" id="382777"/>
    <lineage>
        <taxon>Bacteria</taxon>
        <taxon>Pseudomonadati</taxon>
        <taxon>Pseudomonadota</taxon>
        <taxon>Gammaproteobacteria</taxon>
        <taxon>Chromatiales</taxon>
        <taxon>Chromatiaceae</taxon>
        <taxon>Thiocapsa</taxon>
    </lineage>
</organism>
<evidence type="ECO:0000256" key="1">
    <source>
        <dbReference type="ARBA" id="ARBA00005817"/>
    </source>
</evidence>
<dbReference type="InterPro" id="IPR029035">
    <property type="entry name" value="DHS-like_NAD/FAD-binding_dom"/>
</dbReference>
<dbReference type="GO" id="GO:0050660">
    <property type="term" value="F:flavin adenine dinucleotide binding"/>
    <property type="evidence" value="ECO:0007669"/>
    <property type="project" value="InterPro"/>
</dbReference>
<protein>
    <submittedName>
        <fullName evidence="8">Electron transfer flavoprotein subunit alpha</fullName>
    </submittedName>
</protein>
<evidence type="ECO:0000256" key="6">
    <source>
        <dbReference type="PIRSR" id="PIRSR000089-1"/>
    </source>
</evidence>
<dbReference type="PANTHER" id="PTHR43153:SF1">
    <property type="entry name" value="ELECTRON TRANSFER FLAVOPROTEIN SUBUNIT ALPHA, MITOCHONDRIAL"/>
    <property type="match status" value="1"/>
</dbReference>
<accession>A0A9X0WKC3</accession>
<dbReference type="EMBL" id="NRSD01000019">
    <property type="protein sequence ID" value="MBK1646050.1"/>
    <property type="molecule type" value="Genomic_DNA"/>
</dbReference>
<dbReference type="RefSeq" id="WP_200388868.1">
    <property type="nucleotide sequence ID" value="NZ_NRSD01000019.1"/>
</dbReference>
<evidence type="ECO:0000256" key="4">
    <source>
        <dbReference type="ARBA" id="ARBA00022827"/>
    </source>
</evidence>
<dbReference type="Gene3D" id="3.40.50.620">
    <property type="entry name" value="HUPs"/>
    <property type="match status" value="1"/>
</dbReference>
<dbReference type="Gene3D" id="3.40.50.1220">
    <property type="entry name" value="TPP-binding domain"/>
    <property type="match status" value="1"/>
</dbReference>